<dbReference type="AlphaFoldDB" id="A0A5P1EAZ8"/>
<proteinExistence type="predicted"/>
<sequence length="121" mass="13562">MVVAVSNVVCWMARGMHFSVWIEAFIPLKKVTTYLSVCWLADDALKLIDGQCWMMISSSLVVDFANVVSYGKTWSSKGPSRRYLGIMQRRLAALCKINSIDSSLTFVQTDDFVSLDRIGAE</sequence>
<dbReference type="Gramene" id="ONK62377">
    <property type="protein sequence ID" value="ONK62377"/>
    <property type="gene ID" value="A4U43_C07F3250"/>
</dbReference>
<accession>A0A5P1EAZ8</accession>
<dbReference type="Proteomes" id="UP000243459">
    <property type="component" value="Chromosome 7"/>
</dbReference>
<protein>
    <submittedName>
        <fullName evidence="1">Uncharacterized protein</fullName>
    </submittedName>
</protein>
<gene>
    <name evidence="1" type="ORF">A4U43_C07F3250</name>
</gene>
<organism evidence="1 2">
    <name type="scientific">Asparagus officinalis</name>
    <name type="common">Garden asparagus</name>
    <dbReference type="NCBI Taxonomy" id="4686"/>
    <lineage>
        <taxon>Eukaryota</taxon>
        <taxon>Viridiplantae</taxon>
        <taxon>Streptophyta</taxon>
        <taxon>Embryophyta</taxon>
        <taxon>Tracheophyta</taxon>
        <taxon>Spermatophyta</taxon>
        <taxon>Magnoliopsida</taxon>
        <taxon>Liliopsida</taxon>
        <taxon>Asparagales</taxon>
        <taxon>Asparagaceae</taxon>
        <taxon>Asparagoideae</taxon>
        <taxon>Asparagus</taxon>
    </lineage>
</organism>
<evidence type="ECO:0000313" key="2">
    <source>
        <dbReference type="Proteomes" id="UP000243459"/>
    </source>
</evidence>
<keyword evidence="2" id="KW-1185">Reference proteome</keyword>
<reference evidence="2" key="1">
    <citation type="journal article" date="2017" name="Nat. Commun.">
        <title>The asparagus genome sheds light on the origin and evolution of a young Y chromosome.</title>
        <authorList>
            <person name="Harkess A."/>
            <person name="Zhou J."/>
            <person name="Xu C."/>
            <person name="Bowers J.E."/>
            <person name="Van der Hulst R."/>
            <person name="Ayyampalayam S."/>
            <person name="Mercati F."/>
            <person name="Riccardi P."/>
            <person name="McKain M.R."/>
            <person name="Kakrana A."/>
            <person name="Tang H."/>
            <person name="Ray J."/>
            <person name="Groenendijk J."/>
            <person name="Arikit S."/>
            <person name="Mathioni S.M."/>
            <person name="Nakano M."/>
            <person name="Shan H."/>
            <person name="Telgmann-Rauber A."/>
            <person name="Kanno A."/>
            <person name="Yue Z."/>
            <person name="Chen H."/>
            <person name="Li W."/>
            <person name="Chen Y."/>
            <person name="Xu X."/>
            <person name="Zhang Y."/>
            <person name="Luo S."/>
            <person name="Chen H."/>
            <person name="Gao J."/>
            <person name="Mao Z."/>
            <person name="Pires J.C."/>
            <person name="Luo M."/>
            <person name="Kudrna D."/>
            <person name="Wing R.A."/>
            <person name="Meyers B.C."/>
            <person name="Yi K."/>
            <person name="Kong H."/>
            <person name="Lavrijsen P."/>
            <person name="Sunseri F."/>
            <person name="Falavigna A."/>
            <person name="Ye Y."/>
            <person name="Leebens-Mack J.H."/>
            <person name="Chen G."/>
        </authorList>
    </citation>
    <scope>NUCLEOTIDE SEQUENCE [LARGE SCALE GENOMIC DNA]</scope>
    <source>
        <strain evidence="2">cv. DH0086</strain>
    </source>
</reference>
<name>A0A5P1EAZ8_ASPOF</name>
<dbReference type="EMBL" id="CM007387">
    <property type="protein sequence ID" value="ONK62377.1"/>
    <property type="molecule type" value="Genomic_DNA"/>
</dbReference>
<evidence type="ECO:0000313" key="1">
    <source>
        <dbReference type="EMBL" id="ONK62377.1"/>
    </source>
</evidence>